<dbReference type="GeneID" id="80904086"/>
<accession>A0A9W8XX05</accession>
<sequence>MEARHCHQRGEKGDVYPEHDEDHAGTRQTHEESSKDDVRNNGQKTELHANRNNNATTPSDTNIQKDITNKSISLEDFTAALVPYKSVIDISGVPFILEPFRCTLCHQPTSLAPTTKFSQRICDICRIALDADAPLRFLHDIVGKVYAFWLTLRREELCDRIERIDLPGMRTYFGIIEGIPGNKTTLPAITNVRVYDEAGMSLASHALSTEQRGLLEEVLLTVNQCHISLLVLAPLLEKLMYADVDSPVLQVGEYRYQPKHESCYSHCIHIFTLKDGRHFVVSFTDRQLGWYPLIVPYAEYLNLRVKIESVPSMYGLGYVHTETAAALGEPDLISEDERGSSGILQRERWLKVADEVVRRWEEWAKKEE</sequence>
<dbReference type="AlphaFoldDB" id="A0A9W8XX05"/>
<dbReference type="Proteomes" id="UP001140513">
    <property type="component" value="Unassembled WGS sequence"/>
</dbReference>
<comment type="caution">
    <text evidence="2">The sequence shown here is derived from an EMBL/GenBank/DDBJ whole genome shotgun (WGS) entry which is preliminary data.</text>
</comment>
<protein>
    <submittedName>
        <fullName evidence="2">Uncharacterized protein</fullName>
    </submittedName>
</protein>
<organism evidence="2 3">
    <name type="scientific">Didymosphaeria variabile</name>
    <dbReference type="NCBI Taxonomy" id="1932322"/>
    <lineage>
        <taxon>Eukaryota</taxon>
        <taxon>Fungi</taxon>
        <taxon>Dikarya</taxon>
        <taxon>Ascomycota</taxon>
        <taxon>Pezizomycotina</taxon>
        <taxon>Dothideomycetes</taxon>
        <taxon>Pleosporomycetidae</taxon>
        <taxon>Pleosporales</taxon>
        <taxon>Massarineae</taxon>
        <taxon>Didymosphaeriaceae</taxon>
        <taxon>Didymosphaeria</taxon>
    </lineage>
</organism>
<dbReference type="EMBL" id="JAPEUX010000001">
    <property type="protein sequence ID" value="KAJ4359997.1"/>
    <property type="molecule type" value="Genomic_DNA"/>
</dbReference>
<evidence type="ECO:0000313" key="2">
    <source>
        <dbReference type="EMBL" id="KAJ4359997.1"/>
    </source>
</evidence>
<feature type="region of interest" description="Disordered" evidence="1">
    <location>
        <begin position="1"/>
        <end position="64"/>
    </location>
</feature>
<feature type="compositionally biased region" description="Basic and acidic residues" evidence="1">
    <location>
        <begin position="1"/>
        <end position="49"/>
    </location>
</feature>
<gene>
    <name evidence="2" type="ORF">N0V89_000556</name>
</gene>
<dbReference type="RefSeq" id="XP_056076199.1">
    <property type="nucleotide sequence ID" value="XM_056209377.1"/>
</dbReference>
<keyword evidence="3" id="KW-1185">Reference proteome</keyword>
<name>A0A9W8XX05_9PLEO</name>
<dbReference type="OrthoDB" id="3799276at2759"/>
<proteinExistence type="predicted"/>
<evidence type="ECO:0000256" key="1">
    <source>
        <dbReference type="SAM" id="MobiDB-lite"/>
    </source>
</evidence>
<reference evidence="2" key="1">
    <citation type="submission" date="2022-10" db="EMBL/GenBank/DDBJ databases">
        <title>Tapping the CABI collections for fungal endophytes: first genome assemblies for Collariella, Neodidymelliopsis, Ascochyta clinopodiicola, Didymella pomorum, Didymosphaeria variabile, Neocosmospora piperis and Neocucurbitaria cava.</title>
        <authorList>
            <person name="Hill R."/>
        </authorList>
    </citation>
    <scope>NUCLEOTIDE SEQUENCE</scope>
    <source>
        <strain evidence="2">IMI 356815</strain>
    </source>
</reference>
<evidence type="ECO:0000313" key="3">
    <source>
        <dbReference type="Proteomes" id="UP001140513"/>
    </source>
</evidence>
<feature type="compositionally biased region" description="Polar residues" evidence="1">
    <location>
        <begin position="50"/>
        <end position="64"/>
    </location>
</feature>